<comment type="caution">
    <text evidence="4">The sequence shown here is derived from an EMBL/GenBank/DDBJ whole genome shotgun (WGS) entry which is preliminary data.</text>
</comment>
<evidence type="ECO:0000313" key="4">
    <source>
        <dbReference type="EMBL" id="EXI87592.1"/>
    </source>
</evidence>
<protein>
    <submittedName>
        <fullName evidence="4">Transcriptional regulatory protein CseB</fullName>
    </submittedName>
</protein>
<dbReference type="Pfam" id="PF00072">
    <property type="entry name" value="Response_reg"/>
    <property type="match status" value="1"/>
</dbReference>
<organism evidence="4 5">
    <name type="scientific">Accumulibacter regalis</name>
    <dbReference type="NCBI Taxonomy" id="522306"/>
    <lineage>
        <taxon>Bacteria</taxon>
        <taxon>Pseudomonadati</taxon>
        <taxon>Pseudomonadota</taxon>
        <taxon>Betaproteobacteria</taxon>
        <taxon>Candidatus Accumulibacter</taxon>
    </lineage>
</organism>
<dbReference type="PANTHER" id="PTHR44591">
    <property type="entry name" value="STRESS RESPONSE REGULATOR PROTEIN 1"/>
    <property type="match status" value="1"/>
</dbReference>
<dbReference type="InterPro" id="IPR011006">
    <property type="entry name" value="CheY-like_superfamily"/>
</dbReference>
<dbReference type="PROSITE" id="PS50110">
    <property type="entry name" value="RESPONSE_REGULATORY"/>
    <property type="match status" value="1"/>
</dbReference>
<dbReference type="EMBL" id="JEMY01000033">
    <property type="protein sequence ID" value="EXI87592.1"/>
    <property type="molecule type" value="Genomic_DNA"/>
</dbReference>
<dbReference type="SMART" id="SM00448">
    <property type="entry name" value="REC"/>
    <property type="match status" value="1"/>
</dbReference>
<dbReference type="eggNOG" id="COG0745">
    <property type="taxonomic scope" value="Bacteria"/>
</dbReference>
<dbReference type="PANTHER" id="PTHR44591:SF3">
    <property type="entry name" value="RESPONSE REGULATORY DOMAIN-CONTAINING PROTEIN"/>
    <property type="match status" value="1"/>
</dbReference>
<keyword evidence="5" id="KW-1185">Reference proteome</keyword>
<feature type="domain" description="Response regulatory" evidence="3">
    <location>
        <begin position="7"/>
        <end position="124"/>
    </location>
</feature>
<name>A0A011QE28_ACCRE</name>
<dbReference type="InterPro" id="IPR050595">
    <property type="entry name" value="Bact_response_regulator"/>
</dbReference>
<dbReference type="InterPro" id="IPR001789">
    <property type="entry name" value="Sig_transdc_resp-reg_receiver"/>
</dbReference>
<evidence type="ECO:0000313" key="5">
    <source>
        <dbReference type="Proteomes" id="UP000022141"/>
    </source>
</evidence>
<feature type="modified residue" description="4-aspartylphosphate" evidence="2">
    <location>
        <position position="57"/>
    </location>
</feature>
<keyword evidence="1 2" id="KW-0597">Phosphoprotein</keyword>
<dbReference type="Gene3D" id="3.40.50.2300">
    <property type="match status" value="1"/>
</dbReference>
<dbReference type="AlphaFoldDB" id="A0A011QE28"/>
<evidence type="ECO:0000259" key="3">
    <source>
        <dbReference type="PROSITE" id="PS50110"/>
    </source>
</evidence>
<dbReference type="Proteomes" id="UP000022141">
    <property type="component" value="Unassembled WGS sequence"/>
</dbReference>
<accession>A0A011QE28</accession>
<gene>
    <name evidence="4" type="primary">cseB</name>
    <name evidence="4" type="ORF">AW11_02456</name>
</gene>
<proteinExistence type="predicted"/>
<sequence>MSASLQRILYVEDEVDIRTVAKLALEAVGGFAVEVASSGDEALLRVREFVPDLLLLDVMMPGMDGPATLRALRALSETEAVPAIFMTARALPGEVAALQAEGALGVITKPFDPMALAGQVRALWEARDG</sequence>
<dbReference type="SUPFAM" id="SSF52172">
    <property type="entry name" value="CheY-like"/>
    <property type="match status" value="1"/>
</dbReference>
<dbReference type="GO" id="GO:0000160">
    <property type="term" value="P:phosphorelay signal transduction system"/>
    <property type="evidence" value="ECO:0007669"/>
    <property type="project" value="InterPro"/>
</dbReference>
<evidence type="ECO:0000256" key="2">
    <source>
        <dbReference type="PROSITE-ProRule" id="PRU00169"/>
    </source>
</evidence>
<dbReference type="PATRIC" id="fig|1454004.3.peg.2537"/>
<reference evidence="4" key="1">
    <citation type="submission" date="2014-02" db="EMBL/GenBank/DDBJ databases">
        <title>Expanding our view of genomic diversity in Candidatus Accumulibacter clades.</title>
        <authorList>
            <person name="Skennerton C.T."/>
            <person name="Barr J.J."/>
            <person name="Slater F.R."/>
            <person name="Bond P.L."/>
            <person name="Tyson G.W."/>
        </authorList>
    </citation>
    <scope>NUCLEOTIDE SEQUENCE [LARGE SCALE GENOMIC DNA]</scope>
</reference>
<dbReference type="STRING" id="1454004.AW11_02456"/>
<evidence type="ECO:0000256" key="1">
    <source>
        <dbReference type="ARBA" id="ARBA00022553"/>
    </source>
</evidence>